<dbReference type="InterPro" id="IPR045024">
    <property type="entry name" value="NDH-2"/>
</dbReference>
<dbReference type="Proteomes" id="UP000054544">
    <property type="component" value="Unassembled WGS sequence"/>
</dbReference>
<name>A0A0D9PC77_METAN</name>
<dbReference type="Pfam" id="PF07992">
    <property type="entry name" value="Pyr_redox_2"/>
    <property type="match status" value="1"/>
</dbReference>
<accession>A0A0D9PC77</accession>
<dbReference type="EMBL" id="KE384724">
    <property type="protein sequence ID" value="KJK82410.1"/>
    <property type="molecule type" value="Genomic_DNA"/>
</dbReference>
<keyword evidence="4" id="KW-0560">Oxidoreductase</keyword>
<evidence type="ECO:0000256" key="5">
    <source>
        <dbReference type="ARBA" id="ARBA00023027"/>
    </source>
</evidence>
<evidence type="ECO:0000313" key="7">
    <source>
        <dbReference type="EMBL" id="KJK82410.1"/>
    </source>
</evidence>
<reference evidence="8" key="1">
    <citation type="journal article" date="2014" name="BMC Genomics">
        <title>The genome sequence of the biocontrol fungus Metarhizium anisopliae and comparative genomics of Metarhizium species.</title>
        <authorList>
            <person name="Pattemore J.A."/>
            <person name="Hane J.K."/>
            <person name="Williams A.H."/>
            <person name="Wilson B.A."/>
            <person name="Stodart B.J."/>
            <person name="Ash G.J."/>
        </authorList>
    </citation>
    <scope>NUCLEOTIDE SEQUENCE [LARGE SCALE GENOMIC DNA]</scope>
    <source>
        <strain evidence="8">BRIP 53293</strain>
    </source>
</reference>
<proteinExistence type="inferred from homology"/>
<keyword evidence="3" id="KW-0274">FAD</keyword>
<dbReference type="SUPFAM" id="SSF51905">
    <property type="entry name" value="FAD/NAD(P)-binding domain"/>
    <property type="match status" value="1"/>
</dbReference>
<dbReference type="PANTHER" id="PTHR43706">
    <property type="entry name" value="NADH DEHYDROGENASE"/>
    <property type="match status" value="1"/>
</dbReference>
<evidence type="ECO:0000256" key="3">
    <source>
        <dbReference type="ARBA" id="ARBA00022827"/>
    </source>
</evidence>
<evidence type="ECO:0000256" key="2">
    <source>
        <dbReference type="ARBA" id="ARBA00022630"/>
    </source>
</evidence>
<gene>
    <name evidence="7" type="ORF">H634G_02604</name>
</gene>
<sequence length="158" mass="17902">MPESTLQPPCPRFISCTYDTITPRRRDVNSGPEADGMTPLLAIAACGLFDPRLSHEPIRRRDFHARYIKAYVIDVDFHTQTVVCQPAFEQLKDERFNLFYDKMVITPGCRSNTFGIPSVEENAIFVKNVANANTMRSRLNDLLEMASLPRVSEVASHL</sequence>
<keyword evidence="8" id="KW-1185">Reference proteome</keyword>
<dbReference type="InterPro" id="IPR023753">
    <property type="entry name" value="FAD/NAD-binding_dom"/>
</dbReference>
<dbReference type="InterPro" id="IPR036188">
    <property type="entry name" value="FAD/NAD-bd_sf"/>
</dbReference>
<protein>
    <recommendedName>
        <fullName evidence="6">FAD/NAD(P)-binding domain-containing protein</fullName>
    </recommendedName>
</protein>
<keyword evidence="5" id="KW-0520">NAD</keyword>
<feature type="domain" description="FAD/NAD(P)-binding" evidence="6">
    <location>
        <begin position="66"/>
        <end position="140"/>
    </location>
</feature>
<dbReference type="GO" id="GO:0005739">
    <property type="term" value="C:mitochondrion"/>
    <property type="evidence" value="ECO:0007669"/>
    <property type="project" value="TreeGrafter"/>
</dbReference>
<evidence type="ECO:0000313" key="8">
    <source>
        <dbReference type="Proteomes" id="UP000054544"/>
    </source>
</evidence>
<dbReference type="AlphaFoldDB" id="A0A0D9PC77"/>
<evidence type="ECO:0000256" key="1">
    <source>
        <dbReference type="ARBA" id="ARBA00005272"/>
    </source>
</evidence>
<dbReference type="Gene3D" id="3.50.50.100">
    <property type="match status" value="1"/>
</dbReference>
<dbReference type="PANTHER" id="PTHR43706:SF17">
    <property type="entry name" value="NADH DEHYDROGENASE (EUROFUNG)"/>
    <property type="match status" value="1"/>
</dbReference>
<evidence type="ECO:0000259" key="6">
    <source>
        <dbReference type="Pfam" id="PF07992"/>
    </source>
</evidence>
<evidence type="ECO:0000256" key="4">
    <source>
        <dbReference type="ARBA" id="ARBA00023002"/>
    </source>
</evidence>
<organism evidence="7 8">
    <name type="scientific">Metarhizium anisopliae BRIP 53293</name>
    <dbReference type="NCBI Taxonomy" id="1291518"/>
    <lineage>
        <taxon>Eukaryota</taxon>
        <taxon>Fungi</taxon>
        <taxon>Dikarya</taxon>
        <taxon>Ascomycota</taxon>
        <taxon>Pezizomycotina</taxon>
        <taxon>Sordariomycetes</taxon>
        <taxon>Hypocreomycetidae</taxon>
        <taxon>Hypocreales</taxon>
        <taxon>Clavicipitaceae</taxon>
        <taxon>Metarhizium</taxon>
    </lineage>
</organism>
<comment type="similarity">
    <text evidence="1">Belongs to the NADH dehydrogenase family.</text>
</comment>
<dbReference type="STRING" id="1291518.A0A0D9PC77"/>
<keyword evidence="2" id="KW-0285">Flavoprotein</keyword>
<dbReference type="GO" id="GO:0003954">
    <property type="term" value="F:NADH dehydrogenase activity"/>
    <property type="evidence" value="ECO:0007669"/>
    <property type="project" value="InterPro"/>
</dbReference>